<dbReference type="Gene3D" id="3.20.20.210">
    <property type="match status" value="1"/>
</dbReference>
<evidence type="ECO:0000313" key="3">
    <source>
        <dbReference type="Proteomes" id="UP000265882"/>
    </source>
</evidence>
<feature type="domain" description="Uroporphyrinogen decarboxylase (URO-D)" evidence="1">
    <location>
        <begin position="114"/>
        <end position="359"/>
    </location>
</feature>
<protein>
    <recommendedName>
        <fullName evidence="1">Uroporphyrinogen decarboxylase (URO-D) domain-containing protein</fullName>
    </recommendedName>
</protein>
<name>A0A3A4P022_ABYX5</name>
<gene>
    <name evidence="2" type="ORF">C4520_05655</name>
</gene>
<organism evidence="2 3">
    <name type="scientific">Abyssobacteria bacterium (strain SURF_5)</name>
    <dbReference type="NCBI Taxonomy" id="2093360"/>
    <lineage>
        <taxon>Bacteria</taxon>
        <taxon>Pseudomonadati</taxon>
        <taxon>Candidatus Hydrogenedentota</taxon>
        <taxon>Candidatus Abyssobacteria</taxon>
    </lineage>
</organism>
<dbReference type="EMBL" id="QZKU01000043">
    <property type="protein sequence ID" value="RJP23736.1"/>
    <property type="molecule type" value="Genomic_DNA"/>
</dbReference>
<dbReference type="InterPro" id="IPR038071">
    <property type="entry name" value="UROD/MetE-like_sf"/>
</dbReference>
<reference evidence="2 3" key="1">
    <citation type="journal article" date="2017" name="ISME J.">
        <title>Energy and carbon metabolisms in a deep terrestrial subsurface fluid microbial community.</title>
        <authorList>
            <person name="Momper L."/>
            <person name="Jungbluth S.P."/>
            <person name="Lee M.D."/>
            <person name="Amend J.P."/>
        </authorList>
    </citation>
    <scope>NUCLEOTIDE SEQUENCE [LARGE SCALE GENOMIC DNA]</scope>
    <source>
        <strain evidence="2">SURF_5</strain>
    </source>
</reference>
<dbReference type="GO" id="GO:0004853">
    <property type="term" value="F:uroporphyrinogen decarboxylase activity"/>
    <property type="evidence" value="ECO:0007669"/>
    <property type="project" value="InterPro"/>
</dbReference>
<dbReference type="Pfam" id="PF01208">
    <property type="entry name" value="URO-D"/>
    <property type="match status" value="1"/>
</dbReference>
<proteinExistence type="predicted"/>
<sequence length="364" mass="41781">MNARERFLATCAFEPVDRTFRWESLGFWPETIARWHGEGLPEELDEALSFIHFGMDLRMMITLGNFDNPGLCPTFDEQVIEETDAYRIKRDAVGNVIKEFTSGQSALPQFLEFPVRDLSSFEEIKWRLDPSNPDRLGSDWEYSSYVFNESELPVFVYVCGLFGTARHLLGFENLMYAYYDQPQLIHAIGEHWVTLYTSLLEQICATAKIDAIDFWEDMAYRNGPMIGPSIFKEFMTPYYKRVIDCARSLGIKIFEVDSDGNIEKLIPLFLDVGVNMMYPFEVQAGMDILTVRKRYGKKLVIQGGLDKRTLAWGQDAIRQEVDSKVPALLYAGGFIPSLDHSCPPDVSLQDFEFYLQYLRESASG</sequence>
<dbReference type="GO" id="GO:0006779">
    <property type="term" value="P:porphyrin-containing compound biosynthetic process"/>
    <property type="evidence" value="ECO:0007669"/>
    <property type="project" value="InterPro"/>
</dbReference>
<comment type="caution">
    <text evidence="2">The sequence shown here is derived from an EMBL/GenBank/DDBJ whole genome shotgun (WGS) entry which is preliminary data.</text>
</comment>
<dbReference type="InterPro" id="IPR000257">
    <property type="entry name" value="Uroporphyrinogen_deCOase"/>
</dbReference>
<evidence type="ECO:0000259" key="1">
    <source>
        <dbReference type="Pfam" id="PF01208"/>
    </source>
</evidence>
<accession>A0A3A4P022</accession>
<dbReference type="SUPFAM" id="SSF51726">
    <property type="entry name" value="UROD/MetE-like"/>
    <property type="match status" value="1"/>
</dbReference>
<evidence type="ECO:0000313" key="2">
    <source>
        <dbReference type="EMBL" id="RJP23736.1"/>
    </source>
</evidence>
<dbReference type="AlphaFoldDB" id="A0A3A4P022"/>
<dbReference type="Proteomes" id="UP000265882">
    <property type="component" value="Unassembled WGS sequence"/>
</dbReference>